<reference evidence="1" key="1">
    <citation type="journal article" date="2021" name="Proc. Natl. Acad. Sci. U.S.A.">
        <title>A Catalog of Tens of Thousands of Viruses from Human Metagenomes Reveals Hidden Associations with Chronic Diseases.</title>
        <authorList>
            <person name="Tisza M.J."/>
            <person name="Buck C.B."/>
        </authorList>
    </citation>
    <scope>NUCLEOTIDE SEQUENCE</scope>
    <source>
        <strain evidence="1">Ctesc4</strain>
    </source>
</reference>
<proteinExistence type="predicted"/>
<protein>
    <submittedName>
        <fullName evidence="1">Uncharacterized protein</fullName>
    </submittedName>
</protein>
<dbReference type="EMBL" id="BK032802">
    <property type="protein sequence ID" value="DAF61102.1"/>
    <property type="molecule type" value="Genomic_DNA"/>
</dbReference>
<sequence>MKMENAKTYTDFTDQRDKLIDLVTGEWISMYDLPEINDQLIDLANQAIEAGYGNRVAVERNYTPLQITTYATIEEAVKAYVKAGETGDIYHDEILDIYLLDLSDTDLKEWLAYFGLSLWGSVEQPNDVVAGMINVISNLGIVPEAEEYLGVYRVSVVNVKRVTLEDGE</sequence>
<organism evidence="1">
    <name type="scientific">Phage sp. ctesc4</name>
    <dbReference type="NCBI Taxonomy" id="2828008"/>
    <lineage>
        <taxon>Viruses</taxon>
    </lineage>
</organism>
<evidence type="ECO:0000313" key="1">
    <source>
        <dbReference type="EMBL" id="DAF61102.1"/>
    </source>
</evidence>
<accession>A0A8S5TCW3</accession>
<name>A0A8S5TCW3_9VIRU</name>